<dbReference type="OrthoDB" id="6270329at2759"/>
<keyword evidence="14" id="KW-1185">Reference proteome</keyword>
<organism evidence="13 14">
    <name type="scientific">Lichtheimia corymbifera JMRC:FSU:9682</name>
    <dbReference type="NCBI Taxonomy" id="1263082"/>
    <lineage>
        <taxon>Eukaryota</taxon>
        <taxon>Fungi</taxon>
        <taxon>Fungi incertae sedis</taxon>
        <taxon>Mucoromycota</taxon>
        <taxon>Mucoromycotina</taxon>
        <taxon>Mucoromycetes</taxon>
        <taxon>Mucorales</taxon>
        <taxon>Lichtheimiaceae</taxon>
        <taxon>Lichtheimia</taxon>
    </lineage>
</organism>
<dbReference type="EMBL" id="CBTN010000053">
    <property type="protein sequence ID" value="CDH58156.1"/>
    <property type="molecule type" value="Genomic_DNA"/>
</dbReference>
<dbReference type="InterPro" id="IPR036420">
    <property type="entry name" value="BRCT_dom_sf"/>
</dbReference>
<dbReference type="InterPro" id="IPR031099">
    <property type="entry name" value="BRCA1-associated"/>
</dbReference>
<evidence type="ECO:0008006" key="15">
    <source>
        <dbReference type="Google" id="ProtNLM"/>
    </source>
</evidence>
<feature type="compositionally biased region" description="Basic and acidic residues" evidence="10">
    <location>
        <begin position="108"/>
        <end position="118"/>
    </location>
</feature>
<dbReference type="Pfam" id="PF00533">
    <property type="entry name" value="BRCT"/>
    <property type="match status" value="1"/>
</dbReference>
<feature type="compositionally biased region" description="Low complexity" evidence="10">
    <location>
        <begin position="135"/>
        <end position="150"/>
    </location>
</feature>
<dbReference type="SUPFAM" id="SSF52113">
    <property type="entry name" value="BRCT domain"/>
    <property type="match status" value="2"/>
</dbReference>
<proteinExistence type="predicted"/>
<dbReference type="InterPro" id="IPR001841">
    <property type="entry name" value="Znf_RING"/>
</dbReference>
<dbReference type="InterPro" id="IPR017907">
    <property type="entry name" value="Znf_RING_CS"/>
</dbReference>
<keyword evidence="5 9" id="KW-0863">Zinc-finger</keyword>
<sequence>MSQSVAATPNELPDTIAGLLSRMMKELQCPICLQPITEATSTPCGHTFCRDCIQHWLKRNTPCPCCNFKLHRRLLYEAESIDRIVAEFGKLREAYEQETHENLSLVVPEHDTDWRQEPEPNLSLQYPYPTKHGQGESSSSTSQHSGQEQSATCDSEVTHVTSLEIRQAQETHARFEAAEEERRKSMATSSTISLDSPIIAVCGIKDVRMLQIIPSVFRRMGAKRLTSVTQETTFLLVSSDNLLSSQGGTVYSQAILLGKPVVSDQWVLDCFHQNDILPVEPYLVVGHKAKGQPRFFEGQSFYLDGEFRDPSKEELMSLITKGGGHVVESYDESVQIICPDDNDKVHGSSPSSNEQQNGWDGGPISQRWIIDCISASKVLDRKLYHVA</sequence>
<dbReference type="Pfam" id="PF13639">
    <property type="entry name" value="zf-RING_2"/>
    <property type="match status" value="1"/>
</dbReference>
<dbReference type="Pfam" id="PF16589">
    <property type="entry name" value="BRCT_2"/>
    <property type="match status" value="1"/>
</dbReference>
<evidence type="ECO:0000256" key="8">
    <source>
        <dbReference type="ARBA" id="ARBA00023242"/>
    </source>
</evidence>
<accession>A0A068SA79</accession>
<evidence type="ECO:0000259" key="12">
    <source>
        <dbReference type="PROSITE" id="PS50172"/>
    </source>
</evidence>
<evidence type="ECO:0000256" key="2">
    <source>
        <dbReference type="ARBA" id="ARBA00022723"/>
    </source>
</evidence>
<keyword evidence="2" id="KW-0479">Metal-binding</keyword>
<dbReference type="Gene3D" id="3.40.50.10190">
    <property type="entry name" value="BRCT domain"/>
    <property type="match status" value="2"/>
</dbReference>
<reference evidence="13" key="1">
    <citation type="submission" date="2013-08" db="EMBL/GenBank/DDBJ databases">
        <title>Gene expansion shapes genome architecture in the human pathogen Lichtheimia corymbifera: an evolutionary genomics analysis in the ancient terrestrial Mucorales (Mucoromycotina).</title>
        <authorList>
            <person name="Schwartze V.U."/>
            <person name="Winter S."/>
            <person name="Shelest E."/>
            <person name="Marcet-Houben M."/>
            <person name="Horn F."/>
            <person name="Wehner S."/>
            <person name="Hoffmann K."/>
            <person name="Riege K."/>
            <person name="Sammeth M."/>
            <person name="Nowrousian M."/>
            <person name="Valiante V."/>
            <person name="Linde J."/>
            <person name="Jacobsen I.D."/>
            <person name="Marz M."/>
            <person name="Brakhage A.A."/>
            <person name="Gabaldon T."/>
            <person name="Bocker S."/>
            <person name="Voigt K."/>
        </authorList>
    </citation>
    <scope>NUCLEOTIDE SEQUENCE [LARGE SCALE GENOMIC DNA]</scope>
    <source>
        <strain evidence="13">FSU 9682</strain>
    </source>
</reference>
<dbReference type="SMART" id="SM00292">
    <property type="entry name" value="BRCT"/>
    <property type="match status" value="2"/>
</dbReference>
<evidence type="ECO:0000313" key="14">
    <source>
        <dbReference type="Proteomes" id="UP000027586"/>
    </source>
</evidence>
<dbReference type="PROSITE" id="PS00518">
    <property type="entry name" value="ZF_RING_1"/>
    <property type="match status" value="1"/>
</dbReference>
<feature type="region of interest" description="Disordered" evidence="10">
    <location>
        <begin position="102"/>
        <end position="156"/>
    </location>
</feature>
<evidence type="ECO:0000256" key="1">
    <source>
        <dbReference type="ARBA" id="ARBA00004123"/>
    </source>
</evidence>
<evidence type="ECO:0000313" key="13">
    <source>
        <dbReference type="EMBL" id="CDH58156.1"/>
    </source>
</evidence>
<keyword evidence="6" id="KW-0862">Zinc</keyword>
<keyword evidence="7" id="KW-0234">DNA repair</keyword>
<dbReference type="STRING" id="1263082.A0A068SA79"/>
<dbReference type="InterPro" id="IPR013083">
    <property type="entry name" value="Znf_RING/FYVE/PHD"/>
</dbReference>
<dbReference type="GO" id="GO:0004842">
    <property type="term" value="F:ubiquitin-protein transferase activity"/>
    <property type="evidence" value="ECO:0007669"/>
    <property type="project" value="TreeGrafter"/>
</dbReference>
<dbReference type="GO" id="GO:0005634">
    <property type="term" value="C:nucleus"/>
    <property type="evidence" value="ECO:0007669"/>
    <property type="project" value="UniProtKB-SubCell"/>
</dbReference>
<keyword evidence="3" id="KW-0677">Repeat</keyword>
<evidence type="ECO:0000256" key="5">
    <source>
        <dbReference type="ARBA" id="ARBA00022771"/>
    </source>
</evidence>
<keyword evidence="4" id="KW-0227">DNA damage</keyword>
<feature type="region of interest" description="Disordered" evidence="10">
    <location>
        <begin position="341"/>
        <end position="360"/>
    </location>
</feature>
<dbReference type="GO" id="GO:0000724">
    <property type="term" value="P:double-strand break repair via homologous recombination"/>
    <property type="evidence" value="ECO:0007669"/>
    <property type="project" value="TreeGrafter"/>
</dbReference>
<dbReference type="GO" id="GO:0008270">
    <property type="term" value="F:zinc ion binding"/>
    <property type="evidence" value="ECO:0007669"/>
    <property type="project" value="UniProtKB-KW"/>
</dbReference>
<evidence type="ECO:0000256" key="3">
    <source>
        <dbReference type="ARBA" id="ARBA00022737"/>
    </source>
</evidence>
<comment type="caution">
    <text evidence="13">The sequence shown here is derived from an EMBL/GenBank/DDBJ whole genome shotgun (WGS) entry which is preliminary data.</text>
</comment>
<dbReference type="AlphaFoldDB" id="A0A068SA79"/>
<feature type="domain" description="BRCT" evidence="12">
    <location>
        <begin position="213"/>
        <end position="284"/>
    </location>
</feature>
<evidence type="ECO:0000256" key="4">
    <source>
        <dbReference type="ARBA" id="ARBA00022763"/>
    </source>
</evidence>
<dbReference type="SMART" id="SM00184">
    <property type="entry name" value="RING"/>
    <property type="match status" value="1"/>
</dbReference>
<protein>
    <recommendedName>
        <fullName evidence="15">RING-type E3 ubiquitin transferase BRCA1</fullName>
    </recommendedName>
</protein>
<evidence type="ECO:0000256" key="10">
    <source>
        <dbReference type="SAM" id="MobiDB-lite"/>
    </source>
</evidence>
<keyword evidence="8" id="KW-0539">Nucleus</keyword>
<gene>
    <name evidence="13" type="ORF">LCOR_09030.1</name>
</gene>
<comment type="subcellular location">
    <subcellularLocation>
        <location evidence="1">Nucleus</location>
    </subcellularLocation>
</comment>
<dbReference type="GO" id="GO:0045944">
    <property type="term" value="P:positive regulation of transcription by RNA polymerase II"/>
    <property type="evidence" value="ECO:0007669"/>
    <property type="project" value="TreeGrafter"/>
</dbReference>
<feature type="domain" description="RING-type" evidence="11">
    <location>
        <begin position="29"/>
        <end position="67"/>
    </location>
</feature>
<dbReference type="VEuPathDB" id="FungiDB:LCOR_09030.1"/>
<dbReference type="PROSITE" id="PS50089">
    <property type="entry name" value="ZF_RING_2"/>
    <property type="match status" value="1"/>
</dbReference>
<dbReference type="Gene3D" id="3.30.40.10">
    <property type="entry name" value="Zinc/RING finger domain, C3HC4 (zinc finger)"/>
    <property type="match status" value="1"/>
</dbReference>
<evidence type="ECO:0000256" key="9">
    <source>
        <dbReference type="PROSITE-ProRule" id="PRU00175"/>
    </source>
</evidence>
<feature type="domain" description="BRCT" evidence="12">
    <location>
        <begin position="291"/>
        <end position="386"/>
    </location>
</feature>
<dbReference type="SUPFAM" id="SSF57850">
    <property type="entry name" value="RING/U-box"/>
    <property type="match status" value="1"/>
</dbReference>
<dbReference type="PANTHER" id="PTHR13763:SF0">
    <property type="entry name" value="BREAST CANCER TYPE 1 SUSCEPTIBILITY PROTEIN"/>
    <property type="match status" value="1"/>
</dbReference>
<dbReference type="Proteomes" id="UP000027586">
    <property type="component" value="Unassembled WGS sequence"/>
</dbReference>
<evidence type="ECO:0000259" key="11">
    <source>
        <dbReference type="PROSITE" id="PS50089"/>
    </source>
</evidence>
<evidence type="ECO:0000256" key="7">
    <source>
        <dbReference type="ARBA" id="ARBA00023204"/>
    </source>
</evidence>
<dbReference type="CDD" id="cd00027">
    <property type="entry name" value="BRCT"/>
    <property type="match status" value="1"/>
</dbReference>
<evidence type="ECO:0000256" key="6">
    <source>
        <dbReference type="ARBA" id="ARBA00022833"/>
    </source>
</evidence>
<dbReference type="InterPro" id="IPR001357">
    <property type="entry name" value="BRCT_dom"/>
</dbReference>
<dbReference type="PROSITE" id="PS50172">
    <property type="entry name" value="BRCT"/>
    <property type="match status" value="2"/>
</dbReference>
<feature type="compositionally biased region" description="Polar residues" evidence="10">
    <location>
        <begin position="348"/>
        <end position="358"/>
    </location>
</feature>
<name>A0A068SA79_9FUNG</name>
<dbReference type="PANTHER" id="PTHR13763">
    <property type="entry name" value="BREAST CANCER TYPE 1 SUSCEPTIBILITY PROTEIN BRCA1"/>
    <property type="match status" value="1"/>
</dbReference>